<evidence type="ECO:0000256" key="1">
    <source>
        <dbReference type="ARBA" id="ARBA00023015"/>
    </source>
</evidence>
<protein>
    <submittedName>
        <fullName evidence="5">AraC family transcriptional regulator</fullName>
    </submittedName>
</protein>
<keyword evidence="6" id="KW-1185">Reference proteome</keyword>
<dbReference type="Pfam" id="PF12833">
    <property type="entry name" value="HTH_18"/>
    <property type="match status" value="1"/>
</dbReference>
<dbReference type="PRINTS" id="PR00032">
    <property type="entry name" value="HTHARAC"/>
</dbReference>
<dbReference type="PROSITE" id="PS00041">
    <property type="entry name" value="HTH_ARAC_FAMILY_1"/>
    <property type="match status" value="1"/>
</dbReference>
<dbReference type="SMART" id="SM00342">
    <property type="entry name" value="HTH_ARAC"/>
    <property type="match status" value="1"/>
</dbReference>
<dbReference type="PANTHER" id="PTHR43280:SF30">
    <property type="entry name" value="MMSAB OPERON REGULATORY PROTEIN"/>
    <property type="match status" value="1"/>
</dbReference>
<dbReference type="AlphaFoldDB" id="A0A919S096"/>
<accession>A0A919S096</accession>
<sequence length="282" mass="32650">MDNFKYLETARRDALDLARRDTLDLFVCYCGIEECKPGYSYGPAIRSQYLIHYVLDGEGTYYVNNKTYKLKKNQGFLICPNVITFYKADTENPWTYIWIGFDGIKASTYLKYANLHKDNLIFEYDEDDALKEYILDMLKHNTLNYGDELRIQGLLYLFLSRLIHTAPPYLQPKDKASKLYIVKSIEFIEKNCSNNIKITDIAHYVGLNRSYLTSLFKSNLNMSPQAFLLNFRMDKACELLGNVELSIGDVARSVGYTDALAFSKVFKKSKGMSPREYRSKIT</sequence>
<reference evidence="5" key="1">
    <citation type="submission" date="2021-03" db="EMBL/GenBank/DDBJ databases">
        <title>Taxonomic study of Clostridium polyendosporum from meadow-gley soil under rice.</title>
        <authorList>
            <person name="Kobayashi H."/>
            <person name="Tanizawa Y."/>
            <person name="Yagura M."/>
        </authorList>
    </citation>
    <scope>NUCLEOTIDE SEQUENCE</scope>
    <source>
        <strain evidence="5">JCM 30710</strain>
    </source>
</reference>
<evidence type="ECO:0000256" key="3">
    <source>
        <dbReference type="ARBA" id="ARBA00023163"/>
    </source>
</evidence>
<dbReference type="SUPFAM" id="SSF46689">
    <property type="entry name" value="Homeodomain-like"/>
    <property type="match status" value="2"/>
</dbReference>
<dbReference type="InterPro" id="IPR018060">
    <property type="entry name" value="HTH_AraC"/>
</dbReference>
<evidence type="ECO:0000313" key="5">
    <source>
        <dbReference type="EMBL" id="GIM28780.1"/>
    </source>
</evidence>
<comment type="caution">
    <text evidence="5">The sequence shown here is derived from an EMBL/GenBank/DDBJ whole genome shotgun (WGS) entry which is preliminary data.</text>
</comment>
<dbReference type="SUPFAM" id="SSF51215">
    <property type="entry name" value="Regulatory protein AraC"/>
    <property type="match status" value="1"/>
</dbReference>
<feature type="domain" description="HTH araC/xylS-type" evidence="4">
    <location>
        <begin position="182"/>
        <end position="280"/>
    </location>
</feature>
<name>A0A919S096_9CLOT</name>
<dbReference type="Gene3D" id="1.10.10.60">
    <property type="entry name" value="Homeodomain-like"/>
    <property type="match status" value="2"/>
</dbReference>
<keyword evidence="2" id="KW-0238">DNA-binding</keyword>
<dbReference type="PANTHER" id="PTHR43280">
    <property type="entry name" value="ARAC-FAMILY TRANSCRIPTIONAL REGULATOR"/>
    <property type="match status" value="1"/>
</dbReference>
<organism evidence="5 6">
    <name type="scientific">Clostridium polyendosporum</name>
    <dbReference type="NCBI Taxonomy" id="69208"/>
    <lineage>
        <taxon>Bacteria</taxon>
        <taxon>Bacillati</taxon>
        <taxon>Bacillota</taxon>
        <taxon>Clostridia</taxon>
        <taxon>Eubacteriales</taxon>
        <taxon>Clostridiaceae</taxon>
        <taxon>Clostridium</taxon>
    </lineage>
</organism>
<dbReference type="InterPro" id="IPR020449">
    <property type="entry name" value="Tscrpt_reg_AraC-type_HTH"/>
</dbReference>
<gene>
    <name evidence="5" type="ORF">CPJCM30710_14460</name>
</gene>
<dbReference type="InterPro" id="IPR009057">
    <property type="entry name" value="Homeodomain-like_sf"/>
</dbReference>
<dbReference type="InterPro" id="IPR037923">
    <property type="entry name" value="HTH-like"/>
</dbReference>
<dbReference type="Gene3D" id="2.60.120.280">
    <property type="entry name" value="Regulatory protein AraC"/>
    <property type="match status" value="1"/>
</dbReference>
<proteinExistence type="predicted"/>
<dbReference type="GO" id="GO:0003700">
    <property type="term" value="F:DNA-binding transcription factor activity"/>
    <property type="evidence" value="ECO:0007669"/>
    <property type="project" value="InterPro"/>
</dbReference>
<dbReference type="EMBL" id="BOPZ01000009">
    <property type="protein sequence ID" value="GIM28780.1"/>
    <property type="molecule type" value="Genomic_DNA"/>
</dbReference>
<dbReference type="PROSITE" id="PS01124">
    <property type="entry name" value="HTH_ARAC_FAMILY_2"/>
    <property type="match status" value="1"/>
</dbReference>
<dbReference type="InterPro" id="IPR003313">
    <property type="entry name" value="AraC-bd"/>
</dbReference>
<dbReference type="Proteomes" id="UP000679179">
    <property type="component" value="Unassembled WGS sequence"/>
</dbReference>
<dbReference type="InterPro" id="IPR018062">
    <property type="entry name" value="HTH_AraC-typ_CS"/>
</dbReference>
<evidence type="ECO:0000313" key="6">
    <source>
        <dbReference type="Proteomes" id="UP000679179"/>
    </source>
</evidence>
<evidence type="ECO:0000256" key="2">
    <source>
        <dbReference type="ARBA" id="ARBA00023125"/>
    </source>
</evidence>
<keyword evidence="1" id="KW-0805">Transcription regulation</keyword>
<dbReference type="GO" id="GO:0043565">
    <property type="term" value="F:sequence-specific DNA binding"/>
    <property type="evidence" value="ECO:0007669"/>
    <property type="project" value="InterPro"/>
</dbReference>
<evidence type="ECO:0000259" key="4">
    <source>
        <dbReference type="PROSITE" id="PS01124"/>
    </source>
</evidence>
<dbReference type="Pfam" id="PF02311">
    <property type="entry name" value="AraC_binding"/>
    <property type="match status" value="1"/>
</dbReference>
<dbReference type="RefSeq" id="WP_212903498.1">
    <property type="nucleotide sequence ID" value="NZ_BOPZ01000009.1"/>
</dbReference>
<dbReference type="CDD" id="cd06986">
    <property type="entry name" value="cupin_MmsR-like_N"/>
    <property type="match status" value="1"/>
</dbReference>
<keyword evidence="3" id="KW-0804">Transcription</keyword>